<gene>
    <name evidence="16" type="ordered locus">AXX17_At1g06150</name>
    <name evidence="17" type="ORF">AN1_LOCUS713</name>
    <name evidence="15" type="ORF">AT9943_LOCUS503</name>
</gene>
<dbReference type="Proteomes" id="UP000078284">
    <property type="component" value="Chromosome 1"/>
</dbReference>
<evidence type="ECO:0000256" key="11">
    <source>
        <dbReference type="ARBA" id="ARBA00023315"/>
    </source>
</evidence>
<dbReference type="Pfam" id="PF23270">
    <property type="entry name" value="HAD_RAM2_N"/>
    <property type="match status" value="1"/>
</dbReference>
<evidence type="ECO:0000313" key="20">
    <source>
        <dbReference type="Proteomes" id="UP000516314"/>
    </source>
</evidence>
<keyword evidence="11" id="KW-0012">Acyltransferase</keyword>
<evidence type="ECO:0000313" key="17">
    <source>
        <dbReference type="EMBL" id="VYS45208.1"/>
    </source>
</evidence>
<evidence type="ECO:0000256" key="3">
    <source>
        <dbReference type="ARBA" id="ARBA00022516"/>
    </source>
</evidence>
<accession>A0A178WJK8</accession>
<dbReference type="CDD" id="cd06551">
    <property type="entry name" value="LPLAT"/>
    <property type="match status" value="1"/>
</dbReference>
<reference evidence="17 19" key="3">
    <citation type="submission" date="2019-11" db="EMBL/GenBank/DDBJ databases">
        <authorList>
            <person name="Jiao W.-B."/>
            <person name="Schneeberger K."/>
        </authorList>
    </citation>
    <scope>NUCLEOTIDE SEQUENCE [LARGE SCALE GENOMIC DNA]</scope>
    <source>
        <strain evidence="19">cv. An-1</strain>
    </source>
</reference>
<reference evidence="18" key="1">
    <citation type="journal article" date="2016" name="Proc. Natl. Acad. Sci. U.S.A.">
        <title>Chromosome-level assembly of Arabidopsis thaliana Ler reveals the extent of translocation and inversion polymorphisms.</title>
        <authorList>
            <person name="Zapata L."/>
            <person name="Ding J."/>
            <person name="Willing E.M."/>
            <person name="Hartwig B."/>
            <person name="Bezdan D."/>
            <person name="Jiao W.B."/>
            <person name="Patel V."/>
            <person name="Velikkakam James G."/>
            <person name="Koornneef M."/>
            <person name="Ossowski S."/>
            <person name="Schneeberger K."/>
        </authorList>
    </citation>
    <scope>NUCLEOTIDE SEQUENCE [LARGE SCALE GENOMIC DNA]</scope>
    <source>
        <strain evidence="18">cv. Landsberg erecta</strain>
    </source>
</reference>
<evidence type="ECO:0000256" key="8">
    <source>
        <dbReference type="ARBA" id="ARBA00023136"/>
    </source>
</evidence>
<dbReference type="ExpressionAtlas" id="A0A178WJK8">
    <property type="expression patterns" value="baseline and differential"/>
</dbReference>
<protein>
    <submittedName>
        <fullName evidence="15">(thale cress) hypothetical protein</fullName>
    </submittedName>
    <submittedName>
        <fullName evidence="16">Sn-2-GPAT1</fullName>
    </submittedName>
</protein>
<dbReference type="InterPro" id="IPR056462">
    <property type="entry name" value="HAD_RAM2/GPAT1-8"/>
</dbReference>
<dbReference type="Pfam" id="PF01553">
    <property type="entry name" value="Acyltransferase"/>
    <property type="match status" value="1"/>
</dbReference>
<dbReference type="GO" id="GO:0016020">
    <property type="term" value="C:membrane"/>
    <property type="evidence" value="ECO:0007669"/>
    <property type="project" value="UniProtKB-SubCell"/>
</dbReference>
<feature type="domain" description="Phospholipid/glycerol acyltransferase" evidence="14">
    <location>
        <begin position="397"/>
        <end position="498"/>
    </location>
</feature>
<dbReference type="EMBL" id="CACRSJ010000104">
    <property type="protein sequence ID" value="VYS45208.1"/>
    <property type="molecule type" value="Genomic_DNA"/>
</dbReference>
<dbReference type="GO" id="GO:0008654">
    <property type="term" value="P:phospholipid biosynthetic process"/>
    <property type="evidence" value="ECO:0007669"/>
    <property type="project" value="UniProtKB-KW"/>
</dbReference>
<keyword evidence="5 12" id="KW-0812">Transmembrane</keyword>
<dbReference type="Proteomes" id="UP000516314">
    <property type="component" value="Chromosome 1"/>
</dbReference>
<evidence type="ECO:0000313" key="18">
    <source>
        <dbReference type="Proteomes" id="UP000078284"/>
    </source>
</evidence>
<dbReference type="Proteomes" id="UP000426265">
    <property type="component" value="Unassembled WGS sequence"/>
</dbReference>
<proteinExistence type="inferred from homology"/>
<reference evidence="16" key="2">
    <citation type="submission" date="2016-03" db="EMBL/GenBank/DDBJ databases">
        <title>Full-length assembly of Arabidopsis thaliana Ler reveals the complement of translocations and inversions.</title>
        <authorList>
            <person name="Zapata L."/>
            <person name="Schneeberger K."/>
            <person name="Ossowski S."/>
        </authorList>
    </citation>
    <scope>NUCLEOTIDE SEQUENCE [LARGE SCALE GENOMIC DNA]</scope>
    <source>
        <tissue evidence="16">Leaf</tissue>
    </source>
</reference>
<name>A0A178WJK8_ARATH</name>
<evidence type="ECO:0000256" key="2">
    <source>
        <dbReference type="ARBA" id="ARBA00007937"/>
    </source>
</evidence>
<keyword evidence="4" id="KW-0808">Transferase</keyword>
<dbReference type="SMART" id="SM00563">
    <property type="entry name" value="PlsC"/>
    <property type="match status" value="1"/>
</dbReference>
<organism evidence="16 18">
    <name type="scientific">Arabidopsis thaliana</name>
    <name type="common">Mouse-ear cress</name>
    <dbReference type="NCBI Taxonomy" id="3702"/>
    <lineage>
        <taxon>Eukaryota</taxon>
        <taxon>Viridiplantae</taxon>
        <taxon>Streptophyta</taxon>
        <taxon>Embryophyta</taxon>
        <taxon>Tracheophyta</taxon>
        <taxon>Spermatophyta</taxon>
        <taxon>Magnoliopsida</taxon>
        <taxon>eudicotyledons</taxon>
        <taxon>Gunneridae</taxon>
        <taxon>Pentapetalae</taxon>
        <taxon>rosids</taxon>
        <taxon>malvids</taxon>
        <taxon>Brassicales</taxon>
        <taxon>Brassicaceae</taxon>
        <taxon>Camelineae</taxon>
        <taxon>Arabidopsis</taxon>
    </lineage>
</organism>
<keyword evidence="10" id="KW-1208">Phospholipid metabolism</keyword>
<dbReference type="AlphaFoldDB" id="A0A178WJK8"/>
<comment type="subcellular location">
    <subcellularLocation>
        <location evidence="1">Membrane</location>
        <topology evidence="1">Multi-pass membrane protein</topology>
    </subcellularLocation>
</comment>
<comment type="similarity">
    <text evidence="2">Belongs to the GPAT/DAPAT family.</text>
</comment>
<evidence type="ECO:0000256" key="7">
    <source>
        <dbReference type="ARBA" id="ARBA00023098"/>
    </source>
</evidence>
<evidence type="ECO:0000256" key="4">
    <source>
        <dbReference type="ARBA" id="ARBA00022679"/>
    </source>
</evidence>
<feature type="chain" id="PRO_5038214082" evidence="13">
    <location>
        <begin position="21"/>
        <end position="585"/>
    </location>
</feature>
<dbReference type="GO" id="GO:0090447">
    <property type="term" value="F:glycerol-3-phosphate 2-O-acyltransferase activity"/>
    <property type="evidence" value="ECO:0007669"/>
    <property type="project" value="UniProtKB-ARBA"/>
</dbReference>
<dbReference type="EMBL" id="LR881466">
    <property type="protein sequence ID" value="CAD5311921.1"/>
    <property type="molecule type" value="Genomic_DNA"/>
</dbReference>
<evidence type="ECO:0000313" key="19">
    <source>
        <dbReference type="Proteomes" id="UP000426265"/>
    </source>
</evidence>
<keyword evidence="3" id="KW-0444">Lipid biosynthesis</keyword>
<evidence type="ECO:0000256" key="12">
    <source>
        <dbReference type="SAM" id="Phobius"/>
    </source>
</evidence>
<evidence type="ECO:0000313" key="16">
    <source>
        <dbReference type="EMBL" id="OAP18314.1"/>
    </source>
</evidence>
<evidence type="ECO:0000256" key="9">
    <source>
        <dbReference type="ARBA" id="ARBA00023209"/>
    </source>
</evidence>
<evidence type="ECO:0000313" key="15">
    <source>
        <dbReference type="EMBL" id="CAD5311921.1"/>
    </source>
</evidence>
<evidence type="ECO:0000256" key="13">
    <source>
        <dbReference type="SAM" id="SignalP"/>
    </source>
</evidence>
<evidence type="ECO:0000259" key="14">
    <source>
        <dbReference type="SMART" id="SM00563"/>
    </source>
</evidence>
<evidence type="ECO:0000256" key="1">
    <source>
        <dbReference type="ARBA" id="ARBA00004141"/>
    </source>
</evidence>
<keyword evidence="6 12" id="KW-1133">Transmembrane helix</keyword>
<keyword evidence="13" id="KW-0732">Signal</keyword>
<feature type="transmembrane region" description="Helical" evidence="12">
    <location>
        <begin position="360"/>
        <end position="380"/>
    </location>
</feature>
<keyword evidence="9" id="KW-0594">Phospholipid biosynthesis</keyword>
<feature type="transmembrane region" description="Helical" evidence="12">
    <location>
        <begin position="329"/>
        <end position="354"/>
    </location>
</feature>
<dbReference type="EMBL" id="LUHQ01000001">
    <property type="protein sequence ID" value="OAP18314.1"/>
    <property type="molecule type" value="Genomic_DNA"/>
</dbReference>
<keyword evidence="7" id="KW-0443">Lipid metabolism</keyword>
<evidence type="ECO:0000256" key="6">
    <source>
        <dbReference type="ARBA" id="ARBA00022989"/>
    </source>
</evidence>
<sequence>MVLPELLVILAEWVLYRLLANSCYRAARKLRGYGFQLKNLLSLSKTQSLHNNSQHHLHNHHQQNHPNQTLQDSLDPLFPSLTKYQELLLDKNRACSVSSDHYRDTFFCDIDGVLLRQHSSKHFHTFFPYFMLVAFEGGSIIRAILLLLSCSFLWTLQQETKLRVLSFITFSGLRVKDMDNVSRSVLPKFFLENLNIQVYDIWARTEYSKVVFTSLPQVLVERFLREHLNADDVIGTKLQEIKVMGRKFYTGLASGSGFVLKHKSAEDYFLDSKKKPALGIGSSSSPQDHIFISICKEAYFWNEEESMSKNNALPRERYPKPLIFHDGRLAFLPTPLATLAMFIWLPIGFLLAVFRISVGVFLPYHVANFLASMSGVRITFKTHNLNNGRPEKGNSGVLYVCNHRTLLDPVFLTTSLGKPLTAVTYSLSKFSEFIAPLKTVSLKRDRKKDGEAMQRLLSKGDLVVCPEGTTCREPYLLRFSPLFAELTEDIVPVAVDARVSMFYGTTASGLKCLDPIFFLMNPRPVYCLEILKKLPKEMTCAGGKSSFEVANFIQGELARVLGFECTNLTRRDKYLVLAGNEGIVR</sequence>
<reference evidence="15 20" key="4">
    <citation type="submission" date="2020-09" db="EMBL/GenBank/DDBJ databases">
        <authorList>
            <person name="Ashkenazy H."/>
        </authorList>
    </citation>
    <scope>NUCLEOTIDE SEQUENCE [LARGE SCALE GENOMIC DNA]</scope>
    <source>
        <strain evidence="20">cv. Cdm-0</strain>
    </source>
</reference>
<evidence type="ECO:0000256" key="5">
    <source>
        <dbReference type="ARBA" id="ARBA00022692"/>
    </source>
</evidence>
<dbReference type="PANTHER" id="PTHR15486:SF0">
    <property type="entry name" value="GLYCEROL-3-PHOSPHATE ACYLTRANSFERASE 1"/>
    <property type="match status" value="1"/>
</dbReference>
<dbReference type="PANTHER" id="PTHR15486">
    <property type="entry name" value="ANCIENT UBIQUITOUS PROTEIN"/>
    <property type="match status" value="1"/>
</dbReference>
<feature type="signal peptide" evidence="13">
    <location>
        <begin position="1"/>
        <end position="20"/>
    </location>
</feature>
<dbReference type="InterPro" id="IPR002123">
    <property type="entry name" value="Plipid/glycerol_acylTrfase"/>
</dbReference>
<dbReference type="SUPFAM" id="SSF69593">
    <property type="entry name" value="Glycerol-3-phosphate (1)-acyltransferase"/>
    <property type="match status" value="1"/>
</dbReference>
<keyword evidence="8 12" id="KW-0472">Membrane</keyword>
<evidence type="ECO:0000256" key="10">
    <source>
        <dbReference type="ARBA" id="ARBA00023264"/>
    </source>
</evidence>